<dbReference type="EMBL" id="ABDG02000026">
    <property type="protein sequence ID" value="EHK43292.1"/>
    <property type="molecule type" value="Genomic_DNA"/>
</dbReference>
<gene>
    <name evidence="2" type="ORF">TRIATDRAFT_85889</name>
</gene>
<dbReference type="Proteomes" id="UP000005426">
    <property type="component" value="Unassembled WGS sequence"/>
</dbReference>
<feature type="compositionally biased region" description="Basic and acidic residues" evidence="1">
    <location>
        <begin position="135"/>
        <end position="149"/>
    </location>
</feature>
<sequence length="155" mass="17402">MCSGREDFRHDGLDWIVIRVRASRPQRRRRVHTQSTESLPQCFDGGHGQRYGVALAMMVSPGCLTPRQSPRRGEARQRLQYPASFHRLSMAESLLQQSSAVIVEPGIETASSEQDSDARPPKMPKALDDNGQTHLLEHGGDKTVPDCTRRLSQIR</sequence>
<evidence type="ECO:0000313" key="2">
    <source>
        <dbReference type="EMBL" id="EHK43292.1"/>
    </source>
</evidence>
<dbReference type="HOGENOM" id="CLU_1695714_0_0_1"/>
<proteinExistence type="predicted"/>
<organism evidence="2 3">
    <name type="scientific">Hypocrea atroviridis (strain ATCC 20476 / IMI 206040)</name>
    <name type="common">Trichoderma atroviride</name>
    <dbReference type="NCBI Taxonomy" id="452589"/>
    <lineage>
        <taxon>Eukaryota</taxon>
        <taxon>Fungi</taxon>
        <taxon>Dikarya</taxon>
        <taxon>Ascomycota</taxon>
        <taxon>Pezizomycotina</taxon>
        <taxon>Sordariomycetes</taxon>
        <taxon>Hypocreomycetidae</taxon>
        <taxon>Hypocreales</taxon>
        <taxon>Hypocreaceae</taxon>
        <taxon>Trichoderma</taxon>
    </lineage>
</organism>
<accession>G9P1A4</accession>
<evidence type="ECO:0000313" key="3">
    <source>
        <dbReference type="Proteomes" id="UP000005426"/>
    </source>
</evidence>
<evidence type="ECO:0000256" key="1">
    <source>
        <dbReference type="SAM" id="MobiDB-lite"/>
    </source>
</evidence>
<feature type="region of interest" description="Disordered" evidence="1">
    <location>
        <begin position="105"/>
        <end position="155"/>
    </location>
</feature>
<keyword evidence="3" id="KW-1185">Reference proteome</keyword>
<reference evidence="2 3" key="1">
    <citation type="journal article" date="2011" name="Genome Biol.">
        <title>Comparative genome sequence analysis underscores mycoparasitism as the ancestral life style of Trichoderma.</title>
        <authorList>
            <person name="Kubicek C.P."/>
            <person name="Herrera-Estrella A."/>
            <person name="Seidl-Seiboth V."/>
            <person name="Martinez D.A."/>
            <person name="Druzhinina I.S."/>
            <person name="Thon M."/>
            <person name="Zeilinger S."/>
            <person name="Casas-Flores S."/>
            <person name="Horwitz B.A."/>
            <person name="Mukherjee P.K."/>
            <person name="Mukherjee M."/>
            <person name="Kredics L."/>
            <person name="Alcaraz L.D."/>
            <person name="Aerts A."/>
            <person name="Antal Z."/>
            <person name="Atanasova L."/>
            <person name="Cervantes-Badillo M.G."/>
            <person name="Challacombe J."/>
            <person name="Chertkov O."/>
            <person name="McCluskey K."/>
            <person name="Coulpier F."/>
            <person name="Deshpande N."/>
            <person name="von Doehren H."/>
            <person name="Ebbole D.J."/>
            <person name="Esquivel-Naranjo E.U."/>
            <person name="Fekete E."/>
            <person name="Flipphi M."/>
            <person name="Glaser F."/>
            <person name="Gomez-Rodriguez E.Y."/>
            <person name="Gruber S."/>
            <person name="Han C."/>
            <person name="Henrissat B."/>
            <person name="Hermosa R."/>
            <person name="Hernandez-Onate M."/>
            <person name="Karaffa L."/>
            <person name="Kosti I."/>
            <person name="Le Crom S."/>
            <person name="Lindquist E."/>
            <person name="Lucas S."/>
            <person name="Luebeck M."/>
            <person name="Luebeck P.S."/>
            <person name="Margeot A."/>
            <person name="Metz B."/>
            <person name="Misra M."/>
            <person name="Nevalainen H."/>
            <person name="Omann M."/>
            <person name="Packer N."/>
            <person name="Perrone G."/>
            <person name="Uresti-Rivera E.E."/>
            <person name="Salamov A."/>
            <person name="Schmoll M."/>
            <person name="Seiboth B."/>
            <person name="Shapiro H."/>
            <person name="Sukno S."/>
            <person name="Tamayo-Ramos J.A."/>
            <person name="Tisch D."/>
            <person name="Wiest A."/>
            <person name="Wilkinson H.H."/>
            <person name="Zhang M."/>
            <person name="Coutinho P.M."/>
            <person name="Kenerley C.M."/>
            <person name="Monte E."/>
            <person name="Baker S.E."/>
            <person name="Grigoriev I.V."/>
        </authorList>
    </citation>
    <scope>NUCLEOTIDE SEQUENCE [LARGE SCALE GENOMIC DNA]</scope>
    <source>
        <strain evidence="3">ATCC 20476 / IMI 206040</strain>
    </source>
</reference>
<name>G9P1A4_HYPAI</name>
<feature type="compositionally biased region" description="Basic and acidic residues" evidence="1">
    <location>
        <begin position="116"/>
        <end position="128"/>
    </location>
</feature>
<comment type="caution">
    <text evidence="2">The sequence shown here is derived from an EMBL/GenBank/DDBJ whole genome shotgun (WGS) entry which is preliminary data.</text>
</comment>
<protein>
    <submittedName>
        <fullName evidence="2">Uncharacterized protein</fullName>
    </submittedName>
</protein>
<dbReference type="AlphaFoldDB" id="G9P1A4"/>